<feature type="region of interest" description="Disordered" evidence="1">
    <location>
        <begin position="761"/>
        <end position="818"/>
    </location>
</feature>
<accession>A0AAE0UVK6</accession>
<dbReference type="SMART" id="SM00327">
    <property type="entry name" value="VWA"/>
    <property type="match status" value="1"/>
</dbReference>
<dbReference type="PROSITE" id="PS51468">
    <property type="entry name" value="VIT"/>
    <property type="match status" value="1"/>
</dbReference>
<comment type="caution">
    <text evidence="4">The sequence shown here is derived from an EMBL/GenBank/DDBJ whole genome shotgun (WGS) entry which is preliminary data.</text>
</comment>
<feature type="compositionally biased region" description="Basic and acidic residues" evidence="1">
    <location>
        <begin position="769"/>
        <end position="789"/>
    </location>
</feature>
<proteinExistence type="predicted"/>
<dbReference type="InterPro" id="IPR052627">
    <property type="entry name" value="VWA_domain-containing"/>
</dbReference>
<dbReference type="PROSITE" id="PS50234">
    <property type="entry name" value="VWFA"/>
    <property type="match status" value="1"/>
</dbReference>
<feature type="domain" description="VWFA" evidence="2">
    <location>
        <begin position="350"/>
        <end position="529"/>
    </location>
</feature>
<dbReference type="InterPro" id="IPR013694">
    <property type="entry name" value="VIT"/>
</dbReference>
<gene>
    <name evidence="4" type="ORF">QTP70_027511</name>
</gene>
<feature type="compositionally biased region" description="Basic and acidic residues" evidence="1">
    <location>
        <begin position="1222"/>
        <end position="1231"/>
    </location>
</feature>
<evidence type="ECO:0000259" key="2">
    <source>
        <dbReference type="PROSITE" id="PS50234"/>
    </source>
</evidence>
<feature type="domain" description="VIT" evidence="3">
    <location>
        <begin position="1"/>
        <end position="135"/>
    </location>
</feature>
<feature type="region of interest" description="Disordered" evidence="1">
    <location>
        <begin position="1221"/>
        <end position="1274"/>
    </location>
</feature>
<dbReference type="PANTHER" id="PTHR46299">
    <property type="entry name" value="VON WILLEBRAND FACTOR A DOMAIN-CONTAINING PROTEIN 5B2-RELATED"/>
    <property type="match status" value="1"/>
</dbReference>
<evidence type="ECO:0008006" key="6">
    <source>
        <dbReference type="Google" id="ProtNLM"/>
    </source>
</evidence>
<reference evidence="4" key="1">
    <citation type="submission" date="2023-06" db="EMBL/GenBank/DDBJ databases">
        <title>Male Hemibagrus guttatus genome.</title>
        <authorList>
            <person name="Bian C."/>
        </authorList>
    </citation>
    <scope>NUCLEOTIDE SEQUENCE</scope>
    <source>
        <strain evidence="4">Male_cb2023</strain>
        <tissue evidence="4">Muscle</tissue>
    </source>
</reference>
<evidence type="ECO:0000313" key="4">
    <source>
        <dbReference type="EMBL" id="KAK3519418.1"/>
    </source>
</evidence>
<feature type="region of interest" description="Disordered" evidence="1">
    <location>
        <begin position="963"/>
        <end position="984"/>
    </location>
</feature>
<dbReference type="InterPro" id="IPR002035">
    <property type="entry name" value="VWF_A"/>
</dbReference>
<evidence type="ECO:0000256" key="1">
    <source>
        <dbReference type="SAM" id="MobiDB-lite"/>
    </source>
</evidence>
<dbReference type="CDD" id="cd01461">
    <property type="entry name" value="vWA_interalpha_trypsin_inhibitor"/>
    <property type="match status" value="1"/>
</dbReference>
<protein>
    <recommendedName>
        <fullName evidence="6">von Willebrand factor A domain-containing protein 5B1</fullName>
    </recommendedName>
</protein>
<sequence>MPGLINKAKRTALPLSVSDITSCVRGYTLAMTASMTYENIEDHPIEGIFIYPLEEGSVVVGFEAMISTQIITLQIKDKTKIEDCYVDCCTTTNRNLLSGNGHVVLDEDLERMVLVVNLGVIPPLETVNVLVSTSYELSTLPNGGIRVTSPPVCTPRVQRSIKEEQAFSPNTSRKRDRHHCSMGSHEQMGSSNQLCLSWLLEQESINSIDYKFNFQLEIRGPYLLAGVESPSHAIRADADPSAHSATSIVVTLADKYTYDCPVEILIYPSEPHLPHVLIEDGDMTLEEYDEHLKGRSDYIKAIKKDSSNEKKVDIIHKRLHKDILHNPVVMLNFCPDLQSMTCDLRRMQGEFIFLIDRSGSMSGVNISRVKDAMVVILKSLFPACLFNIIGFGSTFKPLFAISQSYDEESLGTAGEYIKKIRADMGGTNILAPLNWILRQPVQRGHPRLLFLLTDGAISNTGKVIELVRSHARFIRCYTFGIGQGACRRLIQGLATVSRGAAEFLAEGERLQPKMIKCLKKSMAPVLSDISIEWLYPETKEVLLSPVGMTCLFPGDRLIEYSVVCDTTRYHSNPKSDKRRRYSMMRSNESASSVFYHSQEEEPGRSGSDWHGLSRDISGTGMFDPHHSTMSESSSGMVEQDGIGNNLELFKQHFIKVLCVVNVTPFMSGSSMDYSSDCLIMEISITGTNISSSPRRRAYSTNQIEDYNPVKKAYTSSDPSSVVGKNPLRRAKAQELIGQTSPDNGAQWKVNYQPQLASLCATSSKGHGRPLPDEPHGDVEPEETHVDPRMHAAIHGHNKENGSKSSSDSPSLGSTGEADGYSHQLCEAETPQDPHAPDFKPMNKGKGDCKAVIAGLLCGKPVKWEVCFDIEPYLKGREREEKVHEDLWNETFHHLAAKSIIQDFEQMADKECEIEHGSGRRYQLYAMQTSKACNILSKYTAFMPIDLDSNEYLPISIEFLSTGEERKGGSHSSQRSGSRKIRGHPVGLDHSQSGCLADEEDLTLTCKIIFICLEISAGESCQNVCLRQMILKKSKCNLICDFNPQLKAKPLLVALLHQLDGNDSALQKLSLRNKNWRLTCFHRSVCFSLSEESNCDIRPFAEISGKPLLSQGTSANFQLLPVRVATVECCHNWLSLTRTRLLTKAARGFMCRAQSKADSVGESDNDNKDYIPLVSLQLSCGAFVLDTAFCEAINVPMDKLKWTSPFTSHRLSLTHLSHSHSSRRTDSLEVHHGCSPPPKDSDLSESEDTVPRSPRTESSSSGLAEASFSPSYSLSDSGRGYDLGNVETPVSPGGTQRMAQEPEGMVWATAVALAWLENNSASYFIEWELIAAKASLWLDAQVVPEGRELAAVKAVANQLFIILRHWDENLQLNMLCYNPNSM</sequence>
<name>A0AAE0UVK6_9TELE</name>
<feature type="compositionally biased region" description="Low complexity" evidence="1">
    <location>
        <begin position="802"/>
        <end position="815"/>
    </location>
</feature>
<feature type="compositionally biased region" description="Low complexity" evidence="1">
    <location>
        <begin position="1256"/>
        <end position="1270"/>
    </location>
</feature>
<organism evidence="4 5">
    <name type="scientific">Hemibagrus guttatus</name>
    <dbReference type="NCBI Taxonomy" id="175788"/>
    <lineage>
        <taxon>Eukaryota</taxon>
        <taxon>Metazoa</taxon>
        <taxon>Chordata</taxon>
        <taxon>Craniata</taxon>
        <taxon>Vertebrata</taxon>
        <taxon>Euteleostomi</taxon>
        <taxon>Actinopterygii</taxon>
        <taxon>Neopterygii</taxon>
        <taxon>Teleostei</taxon>
        <taxon>Ostariophysi</taxon>
        <taxon>Siluriformes</taxon>
        <taxon>Bagridae</taxon>
        <taxon>Hemibagrus</taxon>
    </lineage>
</organism>
<dbReference type="EMBL" id="JAUCMX010000017">
    <property type="protein sequence ID" value="KAK3519418.1"/>
    <property type="molecule type" value="Genomic_DNA"/>
</dbReference>
<dbReference type="PANTHER" id="PTHR46299:SF1">
    <property type="entry name" value="VON WILLEBRAND FACTOR A DOMAIN-CONTAINING PROTEIN 5B1"/>
    <property type="match status" value="1"/>
</dbReference>
<dbReference type="Proteomes" id="UP001274896">
    <property type="component" value="Unassembled WGS sequence"/>
</dbReference>
<keyword evidence="5" id="KW-1185">Reference proteome</keyword>
<dbReference type="Pfam" id="PF13768">
    <property type="entry name" value="VWA_3"/>
    <property type="match status" value="1"/>
</dbReference>
<dbReference type="InterPro" id="IPR036465">
    <property type="entry name" value="vWFA_dom_sf"/>
</dbReference>
<dbReference type="SUPFAM" id="SSF53300">
    <property type="entry name" value="vWA-like"/>
    <property type="match status" value="1"/>
</dbReference>
<dbReference type="Gene3D" id="3.40.50.410">
    <property type="entry name" value="von Willebrand factor, type A domain"/>
    <property type="match status" value="1"/>
</dbReference>
<dbReference type="Pfam" id="PF13757">
    <property type="entry name" value="VIT_2"/>
    <property type="match status" value="1"/>
</dbReference>
<evidence type="ECO:0000259" key="3">
    <source>
        <dbReference type="PROSITE" id="PS51468"/>
    </source>
</evidence>
<evidence type="ECO:0000313" key="5">
    <source>
        <dbReference type="Proteomes" id="UP001274896"/>
    </source>
</evidence>